<sequence length="49" mass="6041">MLPIFWGYIYEDKKIHMAVFGYFYSCFLRLFRKGKTQTRYCSCRRCISL</sequence>
<evidence type="ECO:0000313" key="3">
    <source>
        <dbReference type="Proteomes" id="UP000045051"/>
    </source>
</evidence>
<dbReference type="Proteomes" id="UP000045051">
    <property type="component" value="Unassembled WGS sequence"/>
</dbReference>
<accession>A0A0B7I1N2</accession>
<dbReference type="AlphaFoldDB" id="A0A0B7I1N2"/>
<keyword evidence="3" id="KW-1185">Reference proteome</keyword>
<evidence type="ECO:0000256" key="1">
    <source>
        <dbReference type="SAM" id="Phobius"/>
    </source>
</evidence>
<keyword evidence="1" id="KW-0812">Transmembrane</keyword>
<proteinExistence type="predicted"/>
<gene>
    <name evidence="2" type="ORF">CCAND38_150043</name>
</gene>
<dbReference type="EMBL" id="CDOI01000057">
    <property type="protein sequence ID" value="CEN44047.1"/>
    <property type="molecule type" value="Genomic_DNA"/>
</dbReference>
<protein>
    <submittedName>
        <fullName evidence="2">Uncharacterized protein</fullName>
    </submittedName>
</protein>
<keyword evidence="1" id="KW-0472">Membrane</keyword>
<feature type="transmembrane region" description="Helical" evidence="1">
    <location>
        <begin position="15"/>
        <end position="31"/>
    </location>
</feature>
<reference evidence="2 3" key="1">
    <citation type="submission" date="2015-01" db="EMBL/GenBank/DDBJ databases">
        <authorList>
            <person name="Xiang T."/>
            <person name="Song Y."/>
            <person name="Huang L."/>
            <person name="Wang B."/>
            <person name="Wu P."/>
        </authorList>
    </citation>
    <scope>NUCLEOTIDE SEQUENCE [LARGE SCALE GENOMIC DNA]</scope>
    <source>
        <strain evidence="2 3">CcD38</strain>
    </source>
</reference>
<evidence type="ECO:0000313" key="2">
    <source>
        <dbReference type="EMBL" id="CEN44047.1"/>
    </source>
</evidence>
<name>A0A0B7I1N2_9FLAO</name>
<keyword evidence="1" id="KW-1133">Transmembrane helix</keyword>
<organism evidence="2 3">
    <name type="scientific">Capnocytophaga canis</name>
    <dbReference type="NCBI Taxonomy" id="1848903"/>
    <lineage>
        <taxon>Bacteria</taxon>
        <taxon>Pseudomonadati</taxon>
        <taxon>Bacteroidota</taxon>
        <taxon>Flavobacteriia</taxon>
        <taxon>Flavobacteriales</taxon>
        <taxon>Flavobacteriaceae</taxon>
        <taxon>Capnocytophaga</taxon>
    </lineage>
</organism>